<evidence type="ECO:0008006" key="3">
    <source>
        <dbReference type="Google" id="ProtNLM"/>
    </source>
</evidence>
<comment type="caution">
    <text evidence="1">The sequence shown here is derived from an EMBL/GenBank/DDBJ whole genome shotgun (WGS) entry which is preliminary data.</text>
</comment>
<dbReference type="AlphaFoldDB" id="A0A101HUZ4"/>
<protein>
    <recommendedName>
        <fullName evidence="3">DUF2889 domain-containing protein</fullName>
    </recommendedName>
</protein>
<dbReference type="PATRIC" id="fig|110500.4.peg.384"/>
<accession>A0A101HUZ4</accession>
<organism evidence="1 2">
    <name type="scientific">Pelotomaculum thermopropionicum</name>
    <dbReference type="NCBI Taxonomy" id="110500"/>
    <lineage>
        <taxon>Bacteria</taxon>
        <taxon>Bacillati</taxon>
        <taxon>Bacillota</taxon>
        <taxon>Clostridia</taxon>
        <taxon>Eubacteriales</taxon>
        <taxon>Desulfotomaculaceae</taxon>
        <taxon>Pelotomaculum</taxon>
    </lineage>
</organism>
<reference evidence="2" key="1">
    <citation type="journal article" date="2015" name="MBio">
        <title>Genome-Resolved Metagenomic Analysis Reveals Roles for Candidate Phyla and Other Microbial Community Members in Biogeochemical Transformations in Oil Reservoirs.</title>
        <authorList>
            <person name="Hu P."/>
            <person name="Tom L."/>
            <person name="Singh A."/>
            <person name="Thomas B.C."/>
            <person name="Baker B.J."/>
            <person name="Piceno Y.M."/>
            <person name="Andersen G.L."/>
            <person name="Banfield J.F."/>
        </authorList>
    </citation>
    <scope>NUCLEOTIDE SEQUENCE [LARGE SCALE GENOMIC DNA]</scope>
</reference>
<dbReference type="Pfam" id="PF11136">
    <property type="entry name" value="DUF2889"/>
    <property type="match status" value="1"/>
</dbReference>
<evidence type="ECO:0000313" key="1">
    <source>
        <dbReference type="EMBL" id="KUK83598.1"/>
    </source>
</evidence>
<dbReference type="EMBL" id="LGGS01000023">
    <property type="protein sequence ID" value="KUK83598.1"/>
    <property type="molecule type" value="Genomic_DNA"/>
</dbReference>
<evidence type="ECO:0000313" key="2">
    <source>
        <dbReference type="Proteomes" id="UP000054705"/>
    </source>
</evidence>
<name>A0A101HUZ4_9FIRM</name>
<gene>
    <name evidence="1" type="ORF">XD97_0141</name>
</gene>
<dbReference type="Proteomes" id="UP000054705">
    <property type="component" value="Unassembled WGS sequence"/>
</dbReference>
<sequence>MKNQVPTRLLRTRKVNLQLIDIFPVPVLIMDLGMVIDGMKLTYVRNWYSCVRSINPETVLAETFLNGTDIEAAGRLTVNVQTFAIKEAVWEVYRSPGGRFNGCKAVPALKGAVAYFNIGKELRRAVGDEAGGMAGEMLAECVRGMIQAETFLYRERGFETVDDYGRYWERHYLNSCRYYSNLDRVTRLWSEYVSNYWRGANFFNRSKSCSVFSGPEGFNTVGNLSDSFHEMAAVIDFDAAGRVAGCRGGFLRAPDRVCFACGSLLPGLKGLALPHCGKKQIGKVIGGGQGCDHLVDLVSDLAKAVAAVWESKAGR</sequence>
<dbReference type="InterPro" id="IPR021312">
    <property type="entry name" value="DUF2889"/>
</dbReference>
<proteinExistence type="predicted"/>